<dbReference type="InterPro" id="IPR035246">
    <property type="entry name" value="Spermidine_synt_N"/>
</dbReference>
<evidence type="ECO:0000259" key="4">
    <source>
        <dbReference type="PROSITE" id="PS51006"/>
    </source>
</evidence>
<dbReference type="PROSITE" id="PS51006">
    <property type="entry name" value="PABS_2"/>
    <property type="match status" value="1"/>
</dbReference>
<keyword evidence="6" id="KW-1185">Reference proteome</keyword>
<dbReference type="FunFam" id="3.40.50.150:FF:000013">
    <property type="entry name" value="Spermidine synthase"/>
    <property type="match status" value="1"/>
</dbReference>
<evidence type="ECO:0000256" key="1">
    <source>
        <dbReference type="ARBA" id="ARBA00007867"/>
    </source>
</evidence>
<dbReference type="InterPro" id="IPR030374">
    <property type="entry name" value="PABS"/>
</dbReference>
<dbReference type="SUPFAM" id="SSF53335">
    <property type="entry name" value="S-adenosyl-L-methionine-dependent methyltransferases"/>
    <property type="match status" value="1"/>
</dbReference>
<dbReference type="AlphaFoldDB" id="A0A498JQX1"/>
<dbReference type="EMBL" id="RDQH01000332">
    <property type="protein sequence ID" value="RXH96244.1"/>
    <property type="molecule type" value="Genomic_DNA"/>
</dbReference>
<dbReference type="InterPro" id="IPR029063">
    <property type="entry name" value="SAM-dependent_MTases_sf"/>
</dbReference>
<proteinExistence type="inferred from homology"/>
<dbReference type="STRING" id="3750.A0A498JQX1"/>
<evidence type="ECO:0000313" key="6">
    <source>
        <dbReference type="Proteomes" id="UP000290289"/>
    </source>
</evidence>
<keyword evidence="3" id="KW-0620">Polyamine biosynthesis</keyword>
<feature type="domain" description="PABS" evidence="4">
    <location>
        <begin position="354"/>
        <end position="593"/>
    </location>
</feature>
<dbReference type="GO" id="GO:0008295">
    <property type="term" value="P:spermidine biosynthetic process"/>
    <property type="evidence" value="ECO:0007669"/>
    <property type="project" value="TreeGrafter"/>
</dbReference>
<dbReference type="Gene3D" id="2.30.140.10">
    <property type="entry name" value="Spermidine synthase, tetramerisation domain"/>
    <property type="match status" value="1"/>
</dbReference>
<dbReference type="GO" id="GO:0005829">
    <property type="term" value="C:cytosol"/>
    <property type="evidence" value="ECO:0007669"/>
    <property type="project" value="TreeGrafter"/>
</dbReference>
<organism evidence="5 6">
    <name type="scientific">Malus domestica</name>
    <name type="common">Apple</name>
    <name type="synonym">Pyrus malus</name>
    <dbReference type="NCBI Taxonomy" id="3750"/>
    <lineage>
        <taxon>Eukaryota</taxon>
        <taxon>Viridiplantae</taxon>
        <taxon>Streptophyta</taxon>
        <taxon>Embryophyta</taxon>
        <taxon>Tracheophyta</taxon>
        <taxon>Spermatophyta</taxon>
        <taxon>Magnoliopsida</taxon>
        <taxon>eudicotyledons</taxon>
        <taxon>Gunneridae</taxon>
        <taxon>Pentapetalae</taxon>
        <taxon>rosids</taxon>
        <taxon>fabids</taxon>
        <taxon>Rosales</taxon>
        <taxon>Rosaceae</taxon>
        <taxon>Amygdaloideae</taxon>
        <taxon>Maleae</taxon>
        <taxon>Malus</taxon>
    </lineage>
</organism>
<feature type="active site" description="Proton acceptor" evidence="3">
    <location>
        <position position="510"/>
    </location>
</feature>
<dbReference type="PROSITE" id="PS01330">
    <property type="entry name" value="PABS_1"/>
    <property type="match status" value="1"/>
</dbReference>
<dbReference type="Proteomes" id="UP000290289">
    <property type="component" value="Chromosome 6"/>
</dbReference>
<reference evidence="5 6" key="1">
    <citation type="submission" date="2018-10" db="EMBL/GenBank/DDBJ databases">
        <title>A high-quality apple genome assembly.</title>
        <authorList>
            <person name="Hu J."/>
        </authorList>
    </citation>
    <scope>NUCLEOTIDE SEQUENCE [LARGE SCALE GENOMIC DNA]</scope>
    <source>
        <strain evidence="6">cv. HFTH1</strain>
        <tissue evidence="5">Young leaf</tissue>
    </source>
</reference>
<dbReference type="Pfam" id="PF17284">
    <property type="entry name" value="Spermine_synt_N"/>
    <property type="match status" value="1"/>
</dbReference>
<comment type="caution">
    <text evidence="5">The sequence shown here is derived from an EMBL/GenBank/DDBJ whole genome shotgun (WGS) entry which is preliminary data.</text>
</comment>
<protein>
    <recommendedName>
        <fullName evidence="4">PABS domain-containing protein</fullName>
    </recommendedName>
</protein>
<evidence type="ECO:0000256" key="2">
    <source>
        <dbReference type="ARBA" id="ARBA00022679"/>
    </source>
</evidence>
<gene>
    <name evidence="5" type="ORF">DVH24_008748</name>
</gene>
<dbReference type="Pfam" id="PF01564">
    <property type="entry name" value="Spermine_synth"/>
    <property type="match status" value="2"/>
</dbReference>
<accession>A0A498JQX1</accession>
<name>A0A498JQX1_MALDO</name>
<dbReference type="PANTHER" id="PTHR11558">
    <property type="entry name" value="SPERMIDINE/SPERMINE SYNTHASE"/>
    <property type="match status" value="1"/>
</dbReference>
<keyword evidence="2 3" id="KW-0808">Transferase</keyword>
<evidence type="ECO:0000313" key="5">
    <source>
        <dbReference type="EMBL" id="RXH96244.1"/>
    </source>
</evidence>
<comment type="similarity">
    <text evidence="1">Belongs to the spermidine/spermine synthase family.</text>
</comment>
<dbReference type="CDD" id="cd02440">
    <property type="entry name" value="AdoMet_MTases"/>
    <property type="match status" value="1"/>
</dbReference>
<dbReference type="GO" id="GO:0004766">
    <property type="term" value="F:spermidine synthase activity"/>
    <property type="evidence" value="ECO:0007669"/>
    <property type="project" value="TreeGrafter"/>
</dbReference>
<sequence length="635" mass="70280">MDNVEEVSDCTEEGDQDAKAHVNLHASGLVAGRGGQEEIEGVKEKAGDAYDKEDVVPLGHAFGSWVEDLVPPRDLLVEVKWGREVVEASRGSGIWLEAVHHLWAADNISEYNLHAKMPKEEAVVVVRNGDSEVSLPPVSAGTEYNVKELADDDLTDDHPKVPGWFSDFCPIWPDGGILKEISRHSSVQQIDICEIDTWLLWVYKKYFPSLPLDMRTLVLHAKYGTASLSPKTLGNSWQNVARYSKALSIKHGQLFLHIQGMHTYIHISYCGDWLLALLNGGATGGFRKSCPPNRDPNNSFVDEDLVEDVEIMSAAANGHQNGNTEMGLVFDNNGKEKAEAIPSSVAFTKAFTKAGWYADVSTDGPGKAHLYKMEKTLFHGKSEFQDLFVFQSSEHGNVAILDGFLQLTERDEFAYQEMLSHLPLCSIPNPRKVLLVGGGDGGILREISRHSAVEEIDICEIDTMVIDVYKRFFPDIAVGYKDPRVQVRIDDGVAFMKSVPQGTYDAIIIDAFQGMGATAQELSDKDFLESVARALRPGGVLSTPADSFWSKDFVNFADTVANCHKIFKGSVNYAWTTVPAYTRQEEGPTVDFKHPINPLNQENYGVAKGPPKFYNSEIHTAAFRLPSFAEKVLRL</sequence>
<dbReference type="PANTHER" id="PTHR11558:SF28">
    <property type="entry name" value="SPERMIDINE SYNTHASE 2-LIKE"/>
    <property type="match status" value="1"/>
</dbReference>
<dbReference type="HAMAP" id="MF_00198">
    <property type="entry name" value="Spermidine_synth"/>
    <property type="match status" value="1"/>
</dbReference>
<dbReference type="InterPro" id="IPR001045">
    <property type="entry name" value="Spermi_synthase"/>
</dbReference>
<dbReference type="InterPro" id="IPR030373">
    <property type="entry name" value="PABS_CS"/>
</dbReference>
<dbReference type="InterPro" id="IPR037163">
    <property type="entry name" value="Spermidine_synt_N_sf"/>
</dbReference>
<evidence type="ECO:0000256" key="3">
    <source>
        <dbReference type="PROSITE-ProRule" id="PRU00354"/>
    </source>
</evidence>
<dbReference type="Gene3D" id="3.40.50.150">
    <property type="entry name" value="Vaccinia Virus protein VP39"/>
    <property type="match status" value="1"/>
</dbReference>